<dbReference type="InterPro" id="IPR018777">
    <property type="entry name" value="Replication_initiator_prot_A"/>
</dbReference>
<dbReference type="AlphaFoldDB" id="A0A0C5BES7"/>
<dbReference type="EMBL" id="KF418775">
    <property type="protein sequence ID" value="AJL34888.1"/>
    <property type="molecule type" value="Genomic_DNA"/>
</dbReference>
<feature type="compositionally biased region" description="Polar residues" evidence="1">
    <location>
        <begin position="1"/>
        <end position="15"/>
    </location>
</feature>
<keyword evidence="2" id="KW-0614">Plasmid</keyword>
<protein>
    <submittedName>
        <fullName evidence="2">Replication initiation protein</fullName>
    </submittedName>
</protein>
<proteinExistence type="predicted"/>
<sequence>MSTVEQASSYSTRGSNPGRRSVPARSVPDLGKGVVLRDTPEADVDASLSEEGEFDPEQLELFFGEQLNPTWKPREDLHSLEFPLFSLQKGKDTRVRIYRNGEQLVRIIPSVVGAANIFDKDLLVYAATLICKAADAQLPVSRRIRFKVRDFLKYTRRSTGGASYERIVDSCRRLKGTIIETNFDTSRPGANAAGIHPTLRGYGLIEEYTVITYTGNKKGALEVELILSTWTFDSLLNRRVLTIHPGYFGLGQGLERRLYDLAKKHCGEKLWFKIGLGKLYEKSGSAQALKYFRRDLVDAMKADKLPEFHIAIDDEKAMVVFFRCDRDNRRQDEQLIAGIHRELLSRKLLKWYYALRRWDSGSQVDAQYELIPTA</sequence>
<geneLocation type="plasmid" evidence="2">
    <name>pBPSE01</name>
</geneLocation>
<reference evidence="2" key="1">
    <citation type="submission" date="2013-07" db="EMBL/GenBank/DDBJ databases">
        <title>Complete sequence of a native Burkholderia pseudomallei plasmid.</title>
        <authorList>
            <person name="Stone J.K."/>
            <person name="Bollig M.C."/>
            <person name="Gibbons H.S."/>
            <person name="Mayo M."/>
            <person name="Currie B.J."/>
            <person name="Keim P."/>
            <person name="Tuanyok A."/>
        </authorList>
    </citation>
    <scope>NUCLEOTIDE SEQUENCE</scope>
    <source>
        <strain evidence="2">MSHR1950</strain>
        <plasmid evidence="2">pBPSE01</plasmid>
    </source>
</reference>
<feature type="region of interest" description="Disordered" evidence="1">
    <location>
        <begin position="1"/>
        <end position="42"/>
    </location>
</feature>
<organism evidence="2">
    <name type="scientific">Burkholderia pseudomallei</name>
    <name type="common">Pseudomonas pseudomallei</name>
    <dbReference type="NCBI Taxonomy" id="28450"/>
    <lineage>
        <taxon>Bacteria</taxon>
        <taxon>Pseudomonadati</taxon>
        <taxon>Pseudomonadota</taxon>
        <taxon>Betaproteobacteria</taxon>
        <taxon>Burkholderiales</taxon>
        <taxon>Burkholderiaceae</taxon>
        <taxon>Burkholderia</taxon>
        <taxon>pseudomallei group</taxon>
    </lineage>
</organism>
<accession>A0A0C5BES7</accession>
<evidence type="ECO:0000313" key="2">
    <source>
        <dbReference type="EMBL" id="AJL34888.1"/>
    </source>
</evidence>
<name>A0A0C5BES7_BURPE</name>
<dbReference type="Pfam" id="PF10134">
    <property type="entry name" value="RPA"/>
    <property type="match status" value="1"/>
</dbReference>
<gene>
    <name evidence="2" type="ORF">pBPS005</name>
</gene>
<evidence type="ECO:0000256" key="1">
    <source>
        <dbReference type="SAM" id="MobiDB-lite"/>
    </source>
</evidence>